<sequence>MVIGNYTSWVIQLQCNPVTEDLQQISKQRKAESTEKHFVGSEPNELSLSIHHYKQQRYVLVSSDMFLKKNPYKRIKIQLLRVKMVSAGTRKVFSMRTSFEVCDRVSFTILCT</sequence>
<comment type="caution">
    <text evidence="1">The sequence shown here is derived from an EMBL/GenBank/DDBJ whole genome shotgun (WGS) entry which is preliminary data.</text>
</comment>
<proteinExistence type="predicted"/>
<dbReference type="AlphaFoldDB" id="A0A4Y2DK58"/>
<dbReference type="EMBL" id="BGPR01000384">
    <property type="protein sequence ID" value="GBM17172.1"/>
    <property type="molecule type" value="Genomic_DNA"/>
</dbReference>
<reference evidence="1 2" key="1">
    <citation type="journal article" date="2019" name="Sci. Rep.">
        <title>Orb-weaving spider Araneus ventricosus genome elucidates the spidroin gene catalogue.</title>
        <authorList>
            <person name="Kono N."/>
            <person name="Nakamura H."/>
            <person name="Ohtoshi R."/>
            <person name="Moran D.A.P."/>
            <person name="Shinohara A."/>
            <person name="Yoshida Y."/>
            <person name="Fujiwara M."/>
            <person name="Mori M."/>
            <person name="Tomita M."/>
            <person name="Arakawa K."/>
        </authorList>
    </citation>
    <scope>NUCLEOTIDE SEQUENCE [LARGE SCALE GENOMIC DNA]</scope>
</reference>
<evidence type="ECO:0000313" key="1">
    <source>
        <dbReference type="EMBL" id="GBM17172.1"/>
    </source>
</evidence>
<organism evidence="1 2">
    <name type="scientific">Araneus ventricosus</name>
    <name type="common">Orbweaver spider</name>
    <name type="synonym">Epeira ventricosa</name>
    <dbReference type="NCBI Taxonomy" id="182803"/>
    <lineage>
        <taxon>Eukaryota</taxon>
        <taxon>Metazoa</taxon>
        <taxon>Ecdysozoa</taxon>
        <taxon>Arthropoda</taxon>
        <taxon>Chelicerata</taxon>
        <taxon>Arachnida</taxon>
        <taxon>Araneae</taxon>
        <taxon>Araneomorphae</taxon>
        <taxon>Entelegynae</taxon>
        <taxon>Araneoidea</taxon>
        <taxon>Araneidae</taxon>
        <taxon>Araneus</taxon>
    </lineage>
</organism>
<gene>
    <name evidence="1" type="ORF">AVEN_47580_1</name>
</gene>
<protein>
    <submittedName>
        <fullName evidence="1">Uncharacterized protein</fullName>
    </submittedName>
</protein>
<name>A0A4Y2DK58_ARAVE</name>
<dbReference type="Proteomes" id="UP000499080">
    <property type="component" value="Unassembled WGS sequence"/>
</dbReference>
<accession>A0A4Y2DK58</accession>
<evidence type="ECO:0000313" key="2">
    <source>
        <dbReference type="Proteomes" id="UP000499080"/>
    </source>
</evidence>
<keyword evidence="2" id="KW-1185">Reference proteome</keyword>